<gene>
    <name evidence="4" type="primary">hesA</name>
    <name evidence="4" type="ORF">H1P_60019</name>
</gene>
<protein>
    <submittedName>
        <fullName evidence="4">Protein HesA, heterocyst</fullName>
    </submittedName>
</protein>
<proteinExistence type="inferred from homology"/>
<name>A0A563W1E8_9CYAN</name>
<dbReference type="GO" id="GO:0005737">
    <property type="term" value="C:cytoplasm"/>
    <property type="evidence" value="ECO:0007669"/>
    <property type="project" value="TreeGrafter"/>
</dbReference>
<dbReference type="Gene3D" id="3.40.50.720">
    <property type="entry name" value="NAD(P)-binding Rossmann-like Domain"/>
    <property type="match status" value="1"/>
</dbReference>
<dbReference type="PANTHER" id="PTHR10953">
    <property type="entry name" value="UBIQUITIN-ACTIVATING ENZYME E1"/>
    <property type="match status" value="1"/>
</dbReference>
<feature type="domain" description="THIF-type NAD/FAD binding fold" evidence="3">
    <location>
        <begin position="28"/>
        <end position="259"/>
    </location>
</feature>
<evidence type="ECO:0000256" key="1">
    <source>
        <dbReference type="ARBA" id="ARBA00009919"/>
    </source>
</evidence>
<evidence type="ECO:0000259" key="3">
    <source>
        <dbReference type="Pfam" id="PF00899"/>
    </source>
</evidence>
<dbReference type="AlphaFoldDB" id="A0A563W1E8"/>
<sequence>MTKGKQQTTNDKKQQRAIMLTPKELERYSRQIQLPDLGEKGQKALKNTTALVSGVGGLGGTTALYLAVAGIGKLILVRGGGLRLDDMNRQILMSDDWVGKTRVTKAQETLNQINPDVEVEAIAEYITPENVDALVQRSDIALSCAHNFPERDLLNAACVRWQKPMVEAAMNSMEAYLTTIVPHQTPCLSCLFPEKPNWDRRAFGVLGAVSGTLACLSALEAIKLITGLGKPLLGQLLNMDLANVEFHKLHLYKDPDCPVCGKEAEGAEGTLNHGKGERPFAPTTTNH</sequence>
<evidence type="ECO:0000313" key="5">
    <source>
        <dbReference type="Proteomes" id="UP000320055"/>
    </source>
</evidence>
<dbReference type="SUPFAM" id="SSF69572">
    <property type="entry name" value="Activating enzymes of the ubiquitin-like proteins"/>
    <property type="match status" value="1"/>
</dbReference>
<comment type="similarity">
    <text evidence="1">Belongs to the HesA/MoeB/ThiF family.</text>
</comment>
<dbReference type="GO" id="GO:0016779">
    <property type="term" value="F:nucleotidyltransferase activity"/>
    <property type="evidence" value="ECO:0007669"/>
    <property type="project" value="TreeGrafter"/>
</dbReference>
<keyword evidence="5" id="KW-1185">Reference proteome</keyword>
<dbReference type="FunFam" id="3.40.50.720:FF:000080">
    <property type="entry name" value="Thiazole biosynthesis adenylyltransferase ThiF"/>
    <property type="match status" value="1"/>
</dbReference>
<dbReference type="EMBL" id="CAACVJ010000556">
    <property type="protein sequence ID" value="VEP17363.1"/>
    <property type="molecule type" value="Genomic_DNA"/>
</dbReference>
<feature type="region of interest" description="Disordered" evidence="2">
    <location>
        <begin position="268"/>
        <end position="287"/>
    </location>
</feature>
<organism evidence="4 5">
    <name type="scientific">Hyella patelloides LEGE 07179</name>
    <dbReference type="NCBI Taxonomy" id="945734"/>
    <lineage>
        <taxon>Bacteria</taxon>
        <taxon>Bacillati</taxon>
        <taxon>Cyanobacteriota</taxon>
        <taxon>Cyanophyceae</taxon>
        <taxon>Pleurocapsales</taxon>
        <taxon>Hyellaceae</taxon>
        <taxon>Hyella</taxon>
    </lineage>
</organism>
<evidence type="ECO:0000256" key="2">
    <source>
        <dbReference type="SAM" id="MobiDB-lite"/>
    </source>
</evidence>
<dbReference type="GO" id="GO:0008641">
    <property type="term" value="F:ubiquitin-like modifier activating enzyme activity"/>
    <property type="evidence" value="ECO:0007669"/>
    <property type="project" value="InterPro"/>
</dbReference>
<dbReference type="Pfam" id="PF00899">
    <property type="entry name" value="ThiF"/>
    <property type="match status" value="1"/>
</dbReference>
<dbReference type="PANTHER" id="PTHR10953:SF102">
    <property type="entry name" value="ADENYLYLTRANSFERASE AND SULFURTRANSFERASE MOCS3"/>
    <property type="match status" value="1"/>
</dbReference>
<dbReference type="GO" id="GO:0004792">
    <property type="term" value="F:thiosulfate-cyanide sulfurtransferase activity"/>
    <property type="evidence" value="ECO:0007669"/>
    <property type="project" value="TreeGrafter"/>
</dbReference>
<dbReference type="InterPro" id="IPR045886">
    <property type="entry name" value="ThiF/MoeB/HesA"/>
</dbReference>
<dbReference type="CDD" id="cd00757">
    <property type="entry name" value="ThiF_MoeB_HesA_family"/>
    <property type="match status" value="1"/>
</dbReference>
<accession>A0A563W1E8</accession>
<dbReference type="RefSeq" id="WP_246141422.1">
    <property type="nucleotide sequence ID" value="NZ_LR213770.1"/>
</dbReference>
<dbReference type="InterPro" id="IPR035985">
    <property type="entry name" value="Ubiquitin-activating_enz"/>
</dbReference>
<reference evidence="4 5" key="1">
    <citation type="submission" date="2019-01" db="EMBL/GenBank/DDBJ databases">
        <authorList>
            <person name="Brito A."/>
        </authorList>
    </citation>
    <scope>NUCLEOTIDE SEQUENCE [LARGE SCALE GENOMIC DNA]</scope>
    <source>
        <strain evidence="4">1</strain>
    </source>
</reference>
<dbReference type="Proteomes" id="UP000320055">
    <property type="component" value="Unassembled WGS sequence"/>
</dbReference>
<evidence type="ECO:0000313" key="4">
    <source>
        <dbReference type="EMBL" id="VEP17363.1"/>
    </source>
</evidence>
<dbReference type="InterPro" id="IPR000594">
    <property type="entry name" value="ThiF_NAD_FAD-bd"/>
</dbReference>